<dbReference type="Gene3D" id="3.30.70.60">
    <property type="match status" value="1"/>
</dbReference>
<keyword evidence="4" id="KW-1185">Reference proteome</keyword>
<keyword evidence="2" id="KW-1133">Transmembrane helix</keyword>
<accession>A0ABU9TSW1</accession>
<evidence type="ECO:0000256" key="2">
    <source>
        <dbReference type="SAM" id="Phobius"/>
    </source>
</evidence>
<protein>
    <submittedName>
        <fullName evidence="3">Type 4a pilus biogenesis protein PilO</fullName>
    </submittedName>
</protein>
<evidence type="ECO:0000313" key="3">
    <source>
        <dbReference type="EMBL" id="MEM5536785.1"/>
    </source>
</evidence>
<dbReference type="Gene3D" id="1.10.287.540">
    <property type="entry name" value="Helix hairpin bin"/>
    <property type="match status" value="1"/>
</dbReference>
<dbReference type="InterPro" id="IPR007445">
    <property type="entry name" value="PilO"/>
</dbReference>
<evidence type="ECO:0000256" key="1">
    <source>
        <dbReference type="SAM" id="Coils"/>
    </source>
</evidence>
<dbReference type="Pfam" id="PF04350">
    <property type="entry name" value="PilO"/>
    <property type="match status" value="1"/>
</dbReference>
<dbReference type="PANTHER" id="PTHR39555:SF1">
    <property type="entry name" value="TYPE IV PILUS INNER MEMBRANE COMPONENT PILO"/>
    <property type="match status" value="1"/>
</dbReference>
<evidence type="ECO:0000313" key="4">
    <source>
        <dbReference type="Proteomes" id="UP001449225"/>
    </source>
</evidence>
<feature type="transmembrane region" description="Helical" evidence="2">
    <location>
        <begin position="26"/>
        <end position="48"/>
    </location>
</feature>
<dbReference type="EMBL" id="JBBMRA010000008">
    <property type="protein sequence ID" value="MEM5536785.1"/>
    <property type="molecule type" value="Genomic_DNA"/>
</dbReference>
<dbReference type="RefSeq" id="WP_342854474.1">
    <property type="nucleotide sequence ID" value="NZ_JBBMRA010000008.1"/>
</dbReference>
<comment type="caution">
    <text evidence="3">The sequence shown here is derived from an EMBL/GenBank/DDBJ whole genome shotgun (WGS) entry which is preliminary data.</text>
</comment>
<dbReference type="InterPro" id="IPR014717">
    <property type="entry name" value="Transl_elong_EF1B/ribsomal_bS6"/>
</dbReference>
<reference evidence="3 4" key="1">
    <citation type="submission" date="2024-03" db="EMBL/GenBank/DDBJ databases">
        <title>Community enrichment and isolation of bacterial strains for fucoidan degradation.</title>
        <authorList>
            <person name="Sichert A."/>
        </authorList>
    </citation>
    <scope>NUCLEOTIDE SEQUENCE [LARGE SCALE GENOMIC DNA]</scope>
    <source>
        <strain evidence="3 4">AS76</strain>
    </source>
</reference>
<dbReference type="PANTHER" id="PTHR39555">
    <property type="entry name" value="FIMBRIAL ASSEMBLY PROTEIN PILO-LIKE PROTEIN-RELATED"/>
    <property type="match status" value="1"/>
</dbReference>
<keyword evidence="2" id="KW-0812">Transmembrane</keyword>
<dbReference type="PIRSF" id="PIRSF016482">
    <property type="entry name" value="PilO"/>
    <property type="match status" value="1"/>
</dbReference>
<name>A0ABU9TSW1_9GAMM</name>
<gene>
    <name evidence="3" type="ORF">WNY58_10320</name>
</gene>
<proteinExistence type="predicted"/>
<sequence length="198" mass="21871">MSALQNAFKGFDPNDMDFNAAGNWPIGVKIVCYLMVMIAIGAAGWHFYITDKQVALKKEIAKESGLKAVYEEKAFQVANLAALRKQMEDVEDKFTELKKQLPTEKEVPGLLDDITNLGTDSGLDIGSIELAVESKKEFYIELPININVSGSYHQLGQFVSGIAGLPRIVTLHDYTITPSATAVSMQISAKTYRYDETK</sequence>
<dbReference type="Proteomes" id="UP001449225">
    <property type="component" value="Unassembled WGS sequence"/>
</dbReference>
<organism evidence="3 4">
    <name type="scientific">Neptuniibacter pectenicola</name>
    <dbReference type="NCBI Taxonomy" id="1806669"/>
    <lineage>
        <taxon>Bacteria</taxon>
        <taxon>Pseudomonadati</taxon>
        <taxon>Pseudomonadota</taxon>
        <taxon>Gammaproteobacteria</taxon>
        <taxon>Oceanospirillales</taxon>
        <taxon>Oceanospirillaceae</taxon>
        <taxon>Neptuniibacter</taxon>
    </lineage>
</organism>
<feature type="coiled-coil region" evidence="1">
    <location>
        <begin position="73"/>
        <end position="100"/>
    </location>
</feature>
<keyword evidence="1" id="KW-0175">Coiled coil</keyword>
<keyword evidence="2" id="KW-0472">Membrane</keyword>